<reference evidence="4 5" key="1">
    <citation type="journal article" date="2017" name="Curr. Microbiol.">
        <title>Mucilaginibacter ginsenosidivorans sp. nov., Isolated from Soil of Ginseng Field.</title>
        <authorList>
            <person name="Kim M.M."/>
            <person name="Siddiqi M.Z."/>
            <person name="Im W.T."/>
        </authorList>
    </citation>
    <scope>NUCLEOTIDE SEQUENCE [LARGE SCALE GENOMIC DNA]</scope>
    <source>
        <strain evidence="4 5">Gsoil 3017</strain>
    </source>
</reference>
<evidence type="ECO:0000313" key="5">
    <source>
        <dbReference type="Proteomes" id="UP000321479"/>
    </source>
</evidence>
<keyword evidence="2" id="KW-0547">Nucleotide-binding</keyword>
<dbReference type="PROSITE" id="PS51459">
    <property type="entry name" value="FIDO"/>
    <property type="match status" value="1"/>
</dbReference>
<evidence type="ECO:0000256" key="2">
    <source>
        <dbReference type="PIRSR" id="PIRSR640198-2"/>
    </source>
</evidence>
<protein>
    <submittedName>
        <fullName evidence="4">Cell filamentation protein Fic</fullName>
    </submittedName>
</protein>
<dbReference type="GO" id="GO:0005524">
    <property type="term" value="F:ATP binding"/>
    <property type="evidence" value="ECO:0007669"/>
    <property type="project" value="UniProtKB-KW"/>
</dbReference>
<dbReference type="EMBL" id="CP042436">
    <property type="protein sequence ID" value="QEC62487.1"/>
    <property type="molecule type" value="Genomic_DNA"/>
</dbReference>
<dbReference type="InterPro" id="IPR036597">
    <property type="entry name" value="Fido-like_dom_sf"/>
</dbReference>
<keyword evidence="5" id="KW-1185">Reference proteome</keyword>
<keyword evidence="2" id="KW-0067">ATP-binding</keyword>
<dbReference type="KEGG" id="mgin:FRZ54_07765"/>
<dbReference type="InterPro" id="IPR003812">
    <property type="entry name" value="Fido"/>
</dbReference>
<sequence>MEKNPAHLQEILFGSSDKKESRQISLYVKNGTAKKIAPRLYTTNMADSPGSIIKRNWFRILAEQYPGAILSHRSALESRPTPDGHIFLTYTYTKNIPLPGLTIHFQKGVGRIEGDPGFFGELYMSQEARAYLENLQTSRGAEPPKTLTREQIEQRLETLIRSRGEEGLNELRDRARSIADELDMQKEFIKLNTLISALLATKPSKLLSSTVAKARALGEPFDPSRIALFEKLYEALAGQDFPFYYDKNESTRSYQNFAFFESYFSNYIEGTMFEVEEAKQIILTETPLPARNEDSHDVLGTYKLVSNRQEMAVCPASADELLHLVRYRHKLMLASRPNKNPGKFKDKNNRAGNTEFVDQTLVAGTLKKGFDWYSMLRHPFAKSAYMMFLISEVHPFLDGNGRVARVMMNAELSSNSLSKIIVPTVYREDYMGALRLLTRRGETAPFIRMMLRLYAFSSTVYGEASNAMEVYLRSCDAFMEPQEGKLKFQLPGRN</sequence>
<dbReference type="RefSeq" id="WP_147031064.1">
    <property type="nucleotide sequence ID" value="NZ_CP042436.1"/>
</dbReference>
<evidence type="ECO:0000313" key="4">
    <source>
        <dbReference type="EMBL" id="QEC62487.1"/>
    </source>
</evidence>
<dbReference type="PANTHER" id="PTHR13504:SF38">
    <property type="entry name" value="FIDO DOMAIN-CONTAINING PROTEIN"/>
    <property type="match status" value="1"/>
</dbReference>
<accession>A0A5B8UTQ6</accession>
<evidence type="ECO:0000256" key="1">
    <source>
        <dbReference type="PIRSR" id="PIRSR640198-1"/>
    </source>
</evidence>
<dbReference type="Proteomes" id="UP000321479">
    <property type="component" value="Chromosome"/>
</dbReference>
<name>A0A5B8UTQ6_9SPHI</name>
<dbReference type="SUPFAM" id="SSF140931">
    <property type="entry name" value="Fic-like"/>
    <property type="match status" value="1"/>
</dbReference>
<evidence type="ECO:0000259" key="3">
    <source>
        <dbReference type="PROSITE" id="PS51459"/>
    </source>
</evidence>
<feature type="active site" evidence="1">
    <location>
        <position position="394"/>
    </location>
</feature>
<feature type="domain" description="Fido" evidence="3">
    <location>
        <begin position="320"/>
        <end position="452"/>
    </location>
</feature>
<feature type="binding site" evidence="2">
    <location>
        <begin position="398"/>
        <end position="405"/>
    </location>
    <ligand>
        <name>ATP</name>
        <dbReference type="ChEBI" id="CHEBI:30616"/>
    </ligand>
</feature>
<dbReference type="AlphaFoldDB" id="A0A5B8UTQ6"/>
<proteinExistence type="predicted"/>
<organism evidence="4 5">
    <name type="scientific">Mucilaginibacter ginsenosidivorans</name>
    <dbReference type="NCBI Taxonomy" id="398053"/>
    <lineage>
        <taxon>Bacteria</taxon>
        <taxon>Pseudomonadati</taxon>
        <taxon>Bacteroidota</taxon>
        <taxon>Sphingobacteriia</taxon>
        <taxon>Sphingobacteriales</taxon>
        <taxon>Sphingobacteriaceae</taxon>
        <taxon>Mucilaginibacter</taxon>
    </lineage>
</organism>
<dbReference type="Pfam" id="PF02661">
    <property type="entry name" value="Fic"/>
    <property type="match status" value="1"/>
</dbReference>
<dbReference type="InterPro" id="IPR040198">
    <property type="entry name" value="Fido_containing"/>
</dbReference>
<dbReference type="PANTHER" id="PTHR13504">
    <property type="entry name" value="FIDO DOMAIN-CONTAINING PROTEIN DDB_G0283145"/>
    <property type="match status" value="1"/>
</dbReference>
<dbReference type="Gene3D" id="1.10.3290.10">
    <property type="entry name" value="Fido-like domain"/>
    <property type="match status" value="1"/>
</dbReference>
<dbReference type="OrthoDB" id="9813719at2"/>
<gene>
    <name evidence="4" type="ORF">FRZ54_07765</name>
</gene>